<reference evidence="2" key="1">
    <citation type="submission" date="2023-03" db="EMBL/GenBank/DDBJ databases">
        <title>Electrophorus voltai genome.</title>
        <authorList>
            <person name="Bian C."/>
        </authorList>
    </citation>
    <scope>NUCLEOTIDE SEQUENCE</scope>
    <source>
        <strain evidence="2">CB-2022</strain>
        <tissue evidence="2">Muscle</tissue>
    </source>
</reference>
<protein>
    <submittedName>
        <fullName evidence="2">Uncharacterized protein</fullName>
    </submittedName>
</protein>
<dbReference type="AlphaFoldDB" id="A0AAD8YVK3"/>
<feature type="region of interest" description="Disordered" evidence="1">
    <location>
        <begin position="1"/>
        <end position="69"/>
    </location>
</feature>
<sequence length="174" mass="19034">MGKSCSRSSGAPSLKTASDTPGAGRPLPQSAKNRLPQIERMQKRLGEGNKDPEGREGEKEQRSAWQRTRQRKCTPLTLLRMVTLREKQSVSGAALNNAEQQTFNAQVSDPVVIASKRTWAAVIKSRTLTAAAVTTSRTDPPRRLCRRRAGLLDTSAVSVLHNPHKVKVATARRG</sequence>
<accession>A0AAD8YVK3</accession>
<dbReference type="Proteomes" id="UP001239994">
    <property type="component" value="Unassembled WGS sequence"/>
</dbReference>
<keyword evidence="3" id="KW-1185">Reference proteome</keyword>
<organism evidence="2 3">
    <name type="scientific">Electrophorus voltai</name>
    <dbReference type="NCBI Taxonomy" id="2609070"/>
    <lineage>
        <taxon>Eukaryota</taxon>
        <taxon>Metazoa</taxon>
        <taxon>Chordata</taxon>
        <taxon>Craniata</taxon>
        <taxon>Vertebrata</taxon>
        <taxon>Euteleostomi</taxon>
        <taxon>Actinopterygii</taxon>
        <taxon>Neopterygii</taxon>
        <taxon>Teleostei</taxon>
        <taxon>Ostariophysi</taxon>
        <taxon>Gymnotiformes</taxon>
        <taxon>Gymnotoidei</taxon>
        <taxon>Gymnotidae</taxon>
        <taxon>Electrophorus</taxon>
    </lineage>
</organism>
<feature type="compositionally biased region" description="Basic and acidic residues" evidence="1">
    <location>
        <begin position="40"/>
        <end position="62"/>
    </location>
</feature>
<evidence type="ECO:0000256" key="1">
    <source>
        <dbReference type="SAM" id="MobiDB-lite"/>
    </source>
</evidence>
<name>A0AAD8YVK3_9TELE</name>
<evidence type="ECO:0000313" key="3">
    <source>
        <dbReference type="Proteomes" id="UP001239994"/>
    </source>
</evidence>
<proteinExistence type="predicted"/>
<evidence type="ECO:0000313" key="2">
    <source>
        <dbReference type="EMBL" id="KAK1787732.1"/>
    </source>
</evidence>
<feature type="compositionally biased region" description="Polar residues" evidence="1">
    <location>
        <begin position="1"/>
        <end position="19"/>
    </location>
</feature>
<dbReference type="EMBL" id="JAROKS010000023">
    <property type="protein sequence ID" value="KAK1787732.1"/>
    <property type="molecule type" value="Genomic_DNA"/>
</dbReference>
<gene>
    <name evidence="2" type="ORF">P4O66_016223</name>
</gene>
<feature type="non-terminal residue" evidence="2">
    <location>
        <position position="174"/>
    </location>
</feature>
<comment type="caution">
    <text evidence="2">The sequence shown here is derived from an EMBL/GenBank/DDBJ whole genome shotgun (WGS) entry which is preliminary data.</text>
</comment>